<sequence>MVEFGGVQESTNHGTRQRLQQQQPYPASISYNNLRTSTTHLCLAVLFSAPDAQEFSKLLIMLLEDQLSSSGLSHLVRDNFMGTYHYVTQLHGIHVNFPEFRFRPKLPMVPELAAGFCVHKKKKLYHRFYVRESHYITPDVGEGRSGGNKLIRTVKVKATGVDLGTLSFLQLIA</sequence>
<dbReference type="EMBL" id="AMQN01029148">
    <property type="status" value="NOT_ANNOTATED_CDS"/>
    <property type="molecule type" value="Genomic_DNA"/>
</dbReference>
<gene>
    <name evidence="2" type="ORF">CAPTEDRAFT_205449</name>
</gene>
<dbReference type="OrthoDB" id="289038at2759"/>
<evidence type="ECO:0000313" key="4">
    <source>
        <dbReference type="Proteomes" id="UP000014760"/>
    </source>
</evidence>
<evidence type="ECO:0000256" key="1">
    <source>
        <dbReference type="SAM" id="MobiDB-lite"/>
    </source>
</evidence>
<feature type="region of interest" description="Disordered" evidence="1">
    <location>
        <begin position="1"/>
        <end position="22"/>
    </location>
</feature>
<protein>
    <submittedName>
        <fullName evidence="2 3">Uncharacterized protein</fullName>
    </submittedName>
</protein>
<keyword evidence="4" id="KW-1185">Reference proteome</keyword>
<reference evidence="4" key="1">
    <citation type="submission" date="2012-12" db="EMBL/GenBank/DDBJ databases">
        <authorList>
            <person name="Hellsten U."/>
            <person name="Grimwood J."/>
            <person name="Chapman J.A."/>
            <person name="Shapiro H."/>
            <person name="Aerts A."/>
            <person name="Otillar R.P."/>
            <person name="Terry A.Y."/>
            <person name="Boore J.L."/>
            <person name="Simakov O."/>
            <person name="Marletaz F."/>
            <person name="Cho S.-J."/>
            <person name="Edsinger-Gonzales E."/>
            <person name="Havlak P."/>
            <person name="Kuo D.-H."/>
            <person name="Larsson T."/>
            <person name="Lv J."/>
            <person name="Arendt D."/>
            <person name="Savage R."/>
            <person name="Osoegawa K."/>
            <person name="de Jong P."/>
            <person name="Lindberg D.R."/>
            <person name="Seaver E.C."/>
            <person name="Weisblat D.A."/>
            <person name="Putnam N.H."/>
            <person name="Grigoriev I.V."/>
            <person name="Rokhsar D.S."/>
        </authorList>
    </citation>
    <scope>NUCLEOTIDE SEQUENCE</scope>
    <source>
        <strain evidence="4">I ESC-2004</strain>
    </source>
</reference>
<reference evidence="2 4" key="2">
    <citation type="journal article" date="2013" name="Nature">
        <title>Insights into bilaterian evolution from three spiralian genomes.</title>
        <authorList>
            <person name="Simakov O."/>
            <person name="Marletaz F."/>
            <person name="Cho S.J."/>
            <person name="Edsinger-Gonzales E."/>
            <person name="Havlak P."/>
            <person name="Hellsten U."/>
            <person name="Kuo D.H."/>
            <person name="Larsson T."/>
            <person name="Lv J."/>
            <person name="Arendt D."/>
            <person name="Savage R."/>
            <person name="Osoegawa K."/>
            <person name="de Jong P."/>
            <person name="Grimwood J."/>
            <person name="Chapman J.A."/>
            <person name="Shapiro H."/>
            <person name="Aerts A."/>
            <person name="Otillar R.P."/>
            <person name="Terry A.Y."/>
            <person name="Boore J.L."/>
            <person name="Grigoriev I.V."/>
            <person name="Lindberg D.R."/>
            <person name="Seaver E.C."/>
            <person name="Weisblat D.A."/>
            <person name="Putnam N.H."/>
            <person name="Rokhsar D.S."/>
        </authorList>
    </citation>
    <scope>NUCLEOTIDE SEQUENCE</scope>
    <source>
        <strain evidence="2 4">I ESC-2004</strain>
    </source>
</reference>
<dbReference type="AlphaFoldDB" id="R7TSQ4"/>
<name>R7TSQ4_CAPTE</name>
<dbReference type="EnsemblMetazoa" id="CapteT205449">
    <property type="protein sequence ID" value="CapteP205449"/>
    <property type="gene ID" value="CapteG205449"/>
</dbReference>
<dbReference type="EMBL" id="KB309396">
    <property type="protein sequence ID" value="ELT94516.1"/>
    <property type="molecule type" value="Genomic_DNA"/>
</dbReference>
<dbReference type="HOGENOM" id="CLU_1549105_0_0_1"/>
<evidence type="ECO:0000313" key="3">
    <source>
        <dbReference type="EnsemblMetazoa" id="CapteP205449"/>
    </source>
</evidence>
<reference evidence="3" key="3">
    <citation type="submission" date="2015-06" db="UniProtKB">
        <authorList>
            <consortium name="EnsemblMetazoa"/>
        </authorList>
    </citation>
    <scope>IDENTIFICATION</scope>
</reference>
<dbReference type="Proteomes" id="UP000014760">
    <property type="component" value="Unassembled WGS sequence"/>
</dbReference>
<accession>R7TSQ4</accession>
<feature type="compositionally biased region" description="Polar residues" evidence="1">
    <location>
        <begin position="8"/>
        <end position="22"/>
    </location>
</feature>
<proteinExistence type="predicted"/>
<organism evidence="2">
    <name type="scientific">Capitella teleta</name>
    <name type="common">Polychaete worm</name>
    <dbReference type="NCBI Taxonomy" id="283909"/>
    <lineage>
        <taxon>Eukaryota</taxon>
        <taxon>Metazoa</taxon>
        <taxon>Spiralia</taxon>
        <taxon>Lophotrochozoa</taxon>
        <taxon>Annelida</taxon>
        <taxon>Polychaeta</taxon>
        <taxon>Sedentaria</taxon>
        <taxon>Scolecida</taxon>
        <taxon>Capitellidae</taxon>
        <taxon>Capitella</taxon>
    </lineage>
</organism>
<evidence type="ECO:0000313" key="2">
    <source>
        <dbReference type="EMBL" id="ELT94516.1"/>
    </source>
</evidence>